<reference evidence="2 3" key="1">
    <citation type="submission" date="2024-01" db="EMBL/GenBank/DDBJ databases">
        <title>A draft genome for the cacao thread blight pathogen Marasmiellus scandens.</title>
        <authorList>
            <person name="Baruah I.K."/>
            <person name="Leung J."/>
            <person name="Bukari Y."/>
            <person name="Amoako-Attah I."/>
            <person name="Meinhardt L.W."/>
            <person name="Bailey B.A."/>
            <person name="Cohen S.P."/>
        </authorList>
    </citation>
    <scope>NUCLEOTIDE SEQUENCE [LARGE SCALE GENOMIC DNA]</scope>
    <source>
        <strain evidence="2 3">GH-19</strain>
    </source>
</reference>
<evidence type="ECO:0000256" key="1">
    <source>
        <dbReference type="SAM" id="MobiDB-lite"/>
    </source>
</evidence>
<dbReference type="Gene3D" id="1.20.1280.50">
    <property type="match status" value="1"/>
</dbReference>
<comment type="caution">
    <text evidence="2">The sequence shown here is derived from an EMBL/GenBank/DDBJ whole genome shotgun (WGS) entry which is preliminary data.</text>
</comment>
<dbReference type="Proteomes" id="UP001498398">
    <property type="component" value="Unassembled WGS sequence"/>
</dbReference>
<evidence type="ECO:0000313" key="3">
    <source>
        <dbReference type="Proteomes" id="UP001498398"/>
    </source>
</evidence>
<organism evidence="2 3">
    <name type="scientific">Marasmiellus scandens</name>
    <dbReference type="NCBI Taxonomy" id="2682957"/>
    <lineage>
        <taxon>Eukaryota</taxon>
        <taxon>Fungi</taxon>
        <taxon>Dikarya</taxon>
        <taxon>Basidiomycota</taxon>
        <taxon>Agaricomycotina</taxon>
        <taxon>Agaricomycetes</taxon>
        <taxon>Agaricomycetidae</taxon>
        <taxon>Agaricales</taxon>
        <taxon>Marasmiineae</taxon>
        <taxon>Omphalotaceae</taxon>
        <taxon>Marasmiellus</taxon>
    </lineage>
</organism>
<accession>A0ABR1IPZ3</accession>
<feature type="compositionally biased region" description="Pro residues" evidence="1">
    <location>
        <begin position="1"/>
        <end position="10"/>
    </location>
</feature>
<evidence type="ECO:0008006" key="4">
    <source>
        <dbReference type="Google" id="ProtNLM"/>
    </source>
</evidence>
<feature type="region of interest" description="Disordered" evidence="1">
    <location>
        <begin position="1"/>
        <end position="27"/>
    </location>
</feature>
<feature type="compositionally biased region" description="Basic and acidic residues" evidence="1">
    <location>
        <begin position="14"/>
        <end position="27"/>
    </location>
</feature>
<gene>
    <name evidence="2" type="ORF">VKT23_018978</name>
</gene>
<name>A0ABR1IPZ3_9AGAR</name>
<sequence>MSSPQMPVPTRPDFMSRPRNPDSRLLDKNVPITPEERMRYQQFLDRFPAQLALFDDHIAKMAYALNIFHYARDKLLFTRDLYKQILDIKRPHINMLPEAVLLRIFCFLRDDEAEEVSKAHHLFRETNFVTGYVSRTWVDYHDTVWPHIGSKRRNPVPWLLSKVCKGWYEILKTCPSMWKHVYLDLGATKESLAMECATLQVSYSRPEVLQVFVKSTPWFPKNDGPGVITFVKGREKENQAGDGKEKPHGLTLTNTGVNAKRGTRVFTADSCHPFLQPIITDAGRVGSLVLEIPLDDYDALAKMRGRLASLHTVTVHIPPSFIPRPMTDVLHYLSKGASPNARNGDRIDLLGDAPRLHDFTLCGYDVDLVDTIQRFALPRNQLSHLAVHSHSASLKPSSAKPSMELFTERFLDIVKSQSRLRTLVLYNLIPSILESPAVPTRAQRKARKVKRAQTQSASVIGDAESPIVHSELYSIRLTITAEALPLVLKDLTTPKLNSLELFVPSGRIPFSSVAKFLNKSHRATSTTEGTGQPSLRRLVILTQPRVQVSFTEAELAAVFQAAPGVTELSLVYFPNFVYQDGFLDRLLALPSTTHPGPEILPLPYLVSFQVFLPMTDKTIADCVATVFSMMLHRLELEHTLMTSNARPGLMDRALRVGAGMNKYTGTCLKGIFIRVRRRMMKSVMDSLEKPPLQQLHSKLRWKNIHVAVSPC</sequence>
<keyword evidence="3" id="KW-1185">Reference proteome</keyword>
<proteinExistence type="predicted"/>
<evidence type="ECO:0000313" key="2">
    <source>
        <dbReference type="EMBL" id="KAK7436725.1"/>
    </source>
</evidence>
<protein>
    <recommendedName>
        <fullName evidence="4">F-box domain-containing protein</fullName>
    </recommendedName>
</protein>
<dbReference type="EMBL" id="JBANRG010000091">
    <property type="protein sequence ID" value="KAK7436725.1"/>
    <property type="molecule type" value="Genomic_DNA"/>
</dbReference>